<dbReference type="GO" id="GO:0005886">
    <property type="term" value="C:plasma membrane"/>
    <property type="evidence" value="ECO:0007669"/>
    <property type="project" value="UniProtKB-SubCell"/>
</dbReference>
<dbReference type="CDD" id="cd00082">
    <property type="entry name" value="HisKA"/>
    <property type="match status" value="1"/>
</dbReference>
<dbReference type="Gene3D" id="3.30.565.10">
    <property type="entry name" value="Histidine kinase-like ATPase, C-terminal domain"/>
    <property type="match status" value="1"/>
</dbReference>
<feature type="domain" description="PAS" evidence="18">
    <location>
        <begin position="509"/>
        <end position="561"/>
    </location>
</feature>
<dbReference type="CDD" id="cd00075">
    <property type="entry name" value="HATPase"/>
    <property type="match status" value="1"/>
</dbReference>
<dbReference type="InterPro" id="IPR000700">
    <property type="entry name" value="PAS-assoc_C"/>
</dbReference>
<dbReference type="GO" id="GO:0000155">
    <property type="term" value="F:phosphorelay sensor kinase activity"/>
    <property type="evidence" value="ECO:0007669"/>
    <property type="project" value="InterPro"/>
</dbReference>
<sequence>MDKKLHILMLEANAADAAAIEKELQKAGISFEARRAESEEQFERGLEQFEPDLILSDYWLPSFDGISALSMARQRCGHVPFIFVSSALGEELAIDAMKSGATDYILKSNLSKLALAARTAVRESEERLEREWIEKNLRESERRFKSIFDAVAMGVVIIDPETHKIIDANPAAIELIGSPPESVIGQTCQTFICPALKGKCPITDLGQELDRAERVLLTASGERLPILKTAVHFLLNGRDLLIESFEDISAIKQIEKALRESEDNCRALFDVPIGEIMMVDVKCNLLAINENAAKNLGLSAMNLEGKNFLEYVPPELAKAQRRKVDEVINTGKSLRFEDRREGYCFDNSFFPLFDEKNEVSRIVIFSRDISEQKLIEVAQKKDREFISRVLDAVGAVVIVLERKGHMVLFNHTAEKMLGFSSAEVLGKRPWDILSGATGVRRMRAVFKKLEFGEPVEPHKTIWRTKGGDDRNVFVSYTTQLSADDGVEYIIVTANDMTELQRAQVAFKEAEERYRTVFDSTGTAMCIVDPDATIIFLNGEFERISGYSNADITGKMKFVEFLEGAQAKEFLDRCADSGRRPRARGRALDVIPVHFECSFKTKGGGVLRMLANMGRLPGAGVGTSAISLIDITREKIYEEDLKERAERLRDFLAVASHELRHPITIVKGYANTLTRYLNFLSPALVQEILDDIDLSTDRLTRYVEQLLDVSRVEWGYFSINREPVDSELLLKMACDDMRVMGIDNKLVTRVDTNVGLLDVDAERLVQLIRILVDNAIKFSPDGAPVEIEMEKKGEEVQVSVLDRGCGIPDSSQEKVFDRFYQVVDTSHHSKQGMGLGLYVASQIVEAHGGRIWVEPRDGGGSVFRFAIK</sequence>
<evidence type="ECO:0000256" key="8">
    <source>
        <dbReference type="ARBA" id="ARBA00022741"/>
    </source>
</evidence>
<dbReference type="PROSITE" id="PS50112">
    <property type="entry name" value="PAS"/>
    <property type="match status" value="4"/>
</dbReference>
<dbReference type="GO" id="GO:0007234">
    <property type="term" value="P:osmosensory signaling via phosphorelay pathway"/>
    <property type="evidence" value="ECO:0007669"/>
    <property type="project" value="TreeGrafter"/>
</dbReference>
<dbReference type="SMART" id="SM00091">
    <property type="entry name" value="PAS"/>
    <property type="match status" value="4"/>
</dbReference>
<dbReference type="InterPro" id="IPR003594">
    <property type="entry name" value="HATPase_dom"/>
</dbReference>
<dbReference type="SUPFAM" id="SSF52172">
    <property type="entry name" value="CheY-like"/>
    <property type="match status" value="1"/>
</dbReference>
<dbReference type="Pfam" id="PF00512">
    <property type="entry name" value="HisKA"/>
    <property type="match status" value="1"/>
</dbReference>
<dbReference type="InterPro" id="IPR001789">
    <property type="entry name" value="Sig_transdc_resp-reg_receiver"/>
</dbReference>
<dbReference type="CDD" id="cd00130">
    <property type="entry name" value="PAS"/>
    <property type="match status" value="4"/>
</dbReference>
<dbReference type="Gene3D" id="1.10.287.130">
    <property type="match status" value="1"/>
</dbReference>
<evidence type="ECO:0000256" key="2">
    <source>
        <dbReference type="ARBA" id="ARBA00004141"/>
    </source>
</evidence>
<reference evidence="20 21" key="1">
    <citation type="journal article" date="2017" name="ISME J.">
        <title>Potential for microbial H2 and metal transformations associated with novel bacteria and archaea in deep terrestrial subsurface sediments.</title>
        <authorList>
            <person name="Hernsdorf A.W."/>
            <person name="Amano Y."/>
            <person name="Miyakawa K."/>
            <person name="Ise K."/>
            <person name="Suzuki Y."/>
            <person name="Anantharaman K."/>
            <person name="Probst A."/>
            <person name="Burstein D."/>
            <person name="Thomas B.C."/>
            <person name="Banfield J.F."/>
        </authorList>
    </citation>
    <scope>NUCLEOTIDE SEQUENCE [LARGE SCALE GENOMIC DNA]</scope>
    <source>
        <strain evidence="20">HGW-Actinobacteria-3</strain>
    </source>
</reference>
<evidence type="ECO:0000256" key="11">
    <source>
        <dbReference type="ARBA" id="ARBA00022989"/>
    </source>
</evidence>
<dbReference type="Pfam" id="PF00989">
    <property type="entry name" value="PAS"/>
    <property type="match status" value="1"/>
</dbReference>
<keyword evidence="13" id="KW-0472">Membrane</keyword>
<evidence type="ECO:0000256" key="5">
    <source>
        <dbReference type="ARBA" id="ARBA00022553"/>
    </source>
</evidence>
<feature type="domain" description="Response regulatory" evidence="17">
    <location>
        <begin position="6"/>
        <end position="122"/>
    </location>
</feature>
<keyword evidence="6" id="KW-0808">Transferase</keyword>
<dbReference type="PROSITE" id="PS50113">
    <property type="entry name" value="PAC"/>
    <property type="match status" value="1"/>
</dbReference>
<proteinExistence type="predicted"/>
<dbReference type="NCBIfam" id="TIGR00229">
    <property type="entry name" value="sensory_box"/>
    <property type="match status" value="4"/>
</dbReference>
<dbReference type="EC" id="2.7.13.3" evidence="4"/>
<dbReference type="SUPFAM" id="SSF47384">
    <property type="entry name" value="Homodimeric domain of signal transducing histidine kinase"/>
    <property type="match status" value="1"/>
</dbReference>
<dbReference type="PROSITE" id="PS50110">
    <property type="entry name" value="RESPONSE_REGULATORY"/>
    <property type="match status" value="1"/>
</dbReference>
<evidence type="ECO:0000256" key="10">
    <source>
        <dbReference type="ARBA" id="ARBA00022840"/>
    </source>
</evidence>
<dbReference type="GO" id="GO:0005524">
    <property type="term" value="F:ATP binding"/>
    <property type="evidence" value="ECO:0007669"/>
    <property type="project" value="UniProtKB-KW"/>
</dbReference>
<evidence type="ECO:0000256" key="12">
    <source>
        <dbReference type="ARBA" id="ARBA00023012"/>
    </source>
</evidence>
<organism evidence="20 21">
    <name type="scientific">Candidatus Anoxymicrobium japonicum</name>
    <dbReference type="NCBI Taxonomy" id="2013648"/>
    <lineage>
        <taxon>Bacteria</taxon>
        <taxon>Bacillati</taxon>
        <taxon>Actinomycetota</taxon>
        <taxon>Candidatus Geothermincolia</taxon>
        <taxon>Candidatus Geothermincolales</taxon>
        <taxon>Candidatus Anoxymicrobiaceae</taxon>
        <taxon>Candidatus Anoxymicrobium</taxon>
    </lineage>
</organism>
<keyword evidence="11" id="KW-1133">Transmembrane helix</keyword>
<evidence type="ECO:0000313" key="21">
    <source>
        <dbReference type="Proteomes" id="UP000233654"/>
    </source>
</evidence>
<dbReference type="GO" id="GO:0030295">
    <property type="term" value="F:protein kinase activator activity"/>
    <property type="evidence" value="ECO:0007669"/>
    <property type="project" value="TreeGrafter"/>
</dbReference>
<dbReference type="InterPro" id="IPR011006">
    <property type="entry name" value="CheY-like_superfamily"/>
</dbReference>
<dbReference type="Pfam" id="PF13426">
    <property type="entry name" value="PAS_9"/>
    <property type="match status" value="2"/>
</dbReference>
<evidence type="ECO:0000256" key="3">
    <source>
        <dbReference type="ARBA" id="ARBA00004236"/>
    </source>
</evidence>
<feature type="domain" description="PAS" evidence="18">
    <location>
        <begin position="382"/>
        <end position="427"/>
    </location>
</feature>
<dbReference type="Gene3D" id="3.40.50.2300">
    <property type="match status" value="1"/>
</dbReference>
<dbReference type="PANTHER" id="PTHR42878:SF7">
    <property type="entry name" value="SENSOR HISTIDINE KINASE GLRK"/>
    <property type="match status" value="1"/>
</dbReference>
<comment type="caution">
    <text evidence="20">The sequence shown here is derived from an EMBL/GenBank/DDBJ whole genome shotgun (WGS) entry which is preliminary data.</text>
</comment>
<dbReference type="InterPro" id="IPR013656">
    <property type="entry name" value="PAS_4"/>
</dbReference>
<dbReference type="InterPro" id="IPR050351">
    <property type="entry name" value="BphY/WalK/GraS-like"/>
</dbReference>
<keyword evidence="9" id="KW-0418">Kinase</keyword>
<dbReference type="InterPro" id="IPR005467">
    <property type="entry name" value="His_kinase_dom"/>
</dbReference>
<evidence type="ECO:0000259" key="18">
    <source>
        <dbReference type="PROSITE" id="PS50112"/>
    </source>
</evidence>
<dbReference type="Pfam" id="PF02518">
    <property type="entry name" value="HATPase_c"/>
    <property type="match status" value="1"/>
</dbReference>
<comment type="catalytic activity">
    <reaction evidence="1">
        <text>ATP + protein L-histidine = ADP + protein N-phospho-L-histidine.</text>
        <dbReference type="EC" id="2.7.13.3"/>
    </reaction>
</comment>
<keyword evidence="7" id="KW-0812">Transmembrane</keyword>
<gene>
    <name evidence="20" type="ORF">CVT63_02110</name>
</gene>
<dbReference type="InterPro" id="IPR035965">
    <property type="entry name" value="PAS-like_dom_sf"/>
</dbReference>
<dbReference type="SMART" id="SM00388">
    <property type="entry name" value="HisKA"/>
    <property type="match status" value="1"/>
</dbReference>
<dbReference type="InterPro" id="IPR004358">
    <property type="entry name" value="Sig_transdc_His_kin-like_C"/>
</dbReference>
<dbReference type="SUPFAM" id="SSF55785">
    <property type="entry name" value="PYP-like sensor domain (PAS domain)"/>
    <property type="match status" value="4"/>
</dbReference>
<keyword evidence="10" id="KW-0067">ATP-binding</keyword>
<feature type="modified residue" description="4-aspartylphosphate" evidence="15">
    <location>
        <position position="57"/>
    </location>
</feature>
<dbReference type="PRINTS" id="PR00344">
    <property type="entry name" value="BCTRLSENSOR"/>
</dbReference>
<feature type="domain" description="Histidine kinase" evidence="16">
    <location>
        <begin position="653"/>
        <end position="867"/>
    </location>
</feature>
<dbReference type="SMART" id="SM00387">
    <property type="entry name" value="HATPase_c"/>
    <property type="match status" value="1"/>
</dbReference>
<keyword evidence="12" id="KW-0902">Two-component regulatory system</keyword>
<keyword evidence="8" id="KW-0547">Nucleotide-binding</keyword>
<evidence type="ECO:0000256" key="14">
    <source>
        <dbReference type="ARBA" id="ARBA00039401"/>
    </source>
</evidence>
<evidence type="ECO:0000313" key="20">
    <source>
        <dbReference type="EMBL" id="PKQ28548.1"/>
    </source>
</evidence>
<dbReference type="Pfam" id="PF00072">
    <property type="entry name" value="Response_reg"/>
    <property type="match status" value="1"/>
</dbReference>
<dbReference type="InterPro" id="IPR036890">
    <property type="entry name" value="HATPase_C_sf"/>
</dbReference>
<evidence type="ECO:0000259" key="17">
    <source>
        <dbReference type="PROSITE" id="PS50110"/>
    </source>
</evidence>
<dbReference type="PROSITE" id="PS50109">
    <property type="entry name" value="HIS_KIN"/>
    <property type="match status" value="1"/>
</dbReference>
<dbReference type="SMART" id="SM00448">
    <property type="entry name" value="REC"/>
    <property type="match status" value="1"/>
</dbReference>
<dbReference type="EMBL" id="PHEX01000012">
    <property type="protein sequence ID" value="PKQ28548.1"/>
    <property type="molecule type" value="Genomic_DNA"/>
</dbReference>
<dbReference type="FunFam" id="3.30.565.10:FF:000006">
    <property type="entry name" value="Sensor histidine kinase WalK"/>
    <property type="match status" value="1"/>
</dbReference>
<dbReference type="CDD" id="cd00156">
    <property type="entry name" value="REC"/>
    <property type="match status" value="1"/>
</dbReference>
<evidence type="ECO:0000259" key="16">
    <source>
        <dbReference type="PROSITE" id="PS50109"/>
    </source>
</evidence>
<dbReference type="Pfam" id="PF08448">
    <property type="entry name" value="PAS_4"/>
    <property type="match status" value="1"/>
</dbReference>
<evidence type="ECO:0000256" key="6">
    <source>
        <dbReference type="ARBA" id="ARBA00022679"/>
    </source>
</evidence>
<dbReference type="InterPro" id="IPR036097">
    <property type="entry name" value="HisK_dim/P_sf"/>
</dbReference>
<feature type="domain" description="PAC" evidence="19">
    <location>
        <begin position="330"/>
        <end position="381"/>
    </location>
</feature>
<evidence type="ECO:0000256" key="9">
    <source>
        <dbReference type="ARBA" id="ARBA00022777"/>
    </source>
</evidence>
<evidence type="ECO:0000256" key="13">
    <source>
        <dbReference type="ARBA" id="ARBA00023136"/>
    </source>
</evidence>
<evidence type="ECO:0000256" key="15">
    <source>
        <dbReference type="PROSITE-ProRule" id="PRU00169"/>
    </source>
</evidence>
<dbReference type="PANTHER" id="PTHR42878">
    <property type="entry name" value="TWO-COMPONENT HISTIDINE KINASE"/>
    <property type="match status" value="1"/>
</dbReference>
<evidence type="ECO:0000256" key="4">
    <source>
        <dbReference type="ARBA" id="ARBA00012438"/>
    </source>
</evidence>
<protein>
    <recommendedName>
        <fullName evidence="14">Sensor-like histidine kinase SenX3</fullName>
        <ecNumber evidence="4">2.7.13.3</ecNumber>
    </recommendedName>
</protein>
<name>A0A2N3G7F3_9ACTN</name>
<dbReference type="GO" id="GO:0000156">
    <property type="term" value="F:phosphorelay response regulator activity"/>
    <property type="evidence" value="ECO:0007669"/>
    <property type="project" value="TreeGrafter"/>
</dbReference>
<evidence type="ECO:0000256" key="7">
    <source>
        <dbReference type="ARBA" id="ARBA00022692"/>
    </source>
</evidence>
<feature type="domain" description="PAS" evidence="18">
    <location>
        <begin position="140"/>
        <end position="187"/>
    </location>
</feature>
<dbReference type="InterPro" id="IPR013767">
    <property type="entry name" value="PAS_fold"/>
</dbReference>
<evidence type="ECO:0000256" key="1">
    <source>
        <dbReference type="ARBA" id="ARBA00000085"/>
    </source>
</evidence>
<dbReference type="InterPro" id="IPR003661">
    <property type="entry name" value="HisK_dim/P_dom"/>
</dbReference>
<dbReference type="SUPFAM" id="SSF55874">
    <property type="entry name" value="ATPase domain of HSP90 chaperone/DNA topoisomerase II/histidine kinase"/>
    <property type="match status" value="1"/>
</dbReference>
<dbReference type="AlphaFoldDB" id="A0A2N3G7F3"/>
<keyword evidence="5 15" id="KW-0597">Phosphoprotein</keyword>
<dbReference type="Proteomes" id="UP000233654">
    <property type="component" value="Unassembled WGS sequence"/>
</dbReference>
<dbReference type="InterPro" id="IPR000014">
    <property type="entry name" value="PAS"/>
</dbReference>
<feature type="domain" description="PAS" evidence="18">
    <location>
        <begin position="261"/>
        <end position="331"/>
    </location>
</feature>
<dbReference type="Gene3D" id="3.30.450.20">
    <property type="entry name" value="PAS domain"/>
    <property type="match status" value="4"/>
</dbReference>
<comment type="subcellular location">
    <subcellularLocation>
        <location evidence="3">Cell membrane</location>
    </subcellularLocation>
    <subcellularLocation>
        <location evidence="2">Membrane</location>
        <topology evidence="2">Multi-pass membrane protein</topology>
    </subcellularLocation>
</comment>
<dbReference type="GO" id="GO:0006355">
    <property type="term" value="P:regulation of DNA-templated transcription"/>
    <property type="evidence" value="ECO:0007669"/>
    <property type="project" value="InterPro"/>
</dbReference>
<accession>A0A2N3G7F3</accession>
<evidence type="ECO:0000259" key="19">
    <source>
        <dbReference type="PROSITE" id="PS50113"/>
    </source>
</evidence>